<feature type="region of interest" description="Disordered" evidence="1">
    <location>
        <begin position="185"/>
        <end position="295"/>
    </location>
</feature>
<feature type="compositionally biased region" description="Basic and acidic residues" evidence="1">
    <location>
        <begin position="51"/>
        <end position="60"/>
    </location>
</feature>
<feature type="compositionally biased region" description="Basic and acidic residues" evidence="1">
    <location>
        <begin position="25"/>
        <end position="41"/>
    </location>
</feature>
<keyword evidence="3" id="KW-1185">Reference proteome</keyword>
<name>A0AA43QIL9_9LECA</name>
<reference evidence="2" key="1">
    <citation type="journal article" date="2023" name="Genome Biol. Evol.">
        <title>First Whole Genome Sequence and Flow Cytometry Genome Size Data for the Lichen-Forming Fungus Ramalina farinacea (Ascomycota).</title>
        <authorList>
            <person name="Llewellyn T."/>
            <person name="Mian S."/>
            <person name="Hill R."/>
            <person name="Leitch I.J."/>
            <person name="Gaya E."/>
        </authorList>
    </citation>
    <scope>NUCLEOTIDE SEQUENCE</scope>
    <source>
        <strain evidence="2">LIQ254RAFAR</strain>
    </source>
</reference>
<comment type="caution">
    <text evidence="2">The sequence shown here is derived from an EMBL/GenBank/DDBJ whole genome shotgun (WGS) entry which is preliminary data.</text>
</comment>
<sequence length="456" mass="51391">MPTPPSTAGLTRPTSSQEPVGSKISKTDALHDVSSKRRTISEDAQSSAPPERTETAHSEKVQPAGIPNTSPDGASLPPPPPIPEAVRCYACTMNRAVQAEIEVRNRWAPKIRGLEYWIEGMKTDDRSSSAHIFSLRQYKLDDKRSYEDLRDHQIDEAWRDFNRWHGQEARRLAAEKAREQLLELCGSDDSDSDDSGSQTDTGAFEDQDAPRPSEPKQGTKEGPSGGEAKEEDRSAGSDEMEVDELDDLRAEDTKDWDAEAERLALERDQAWEDERRQQRKENARLRAALEKSKADNRSLAMSIHHMQMVLHAQQVKREETVKSNPNWLKRLPEPNSLQPPKAKRAHKDTEEWVTVGKHKAPSSSKKAGHLTKEKREGTTKANGHQPSKRVNKTGVEEPLNWDPRNQCDEAALALKQYREELAMRENERCRRMAAAAPAPVVPTPGRWRKSFKASQE</sequence>
<dbReference type="EMBL" id="JAPUFD010000001">
    <property type="protein sequence ID" value="MDI1484985.1"/>
    <property type="molecule type" value="Genomic_DNA"/>
</dbReference>
<accession>A0AA43QIL9</accession>
<dbReference type="AlphaFoldDB" id="A0AA43QIL9"/>
<feature type="compositionally biased region" description="Basic and acidic residues" evidence="1">
    <location>
        <begin position="247"/>
        <end position="295"/>
    </location>
</feature>
<proteinExistence type="predicted"/>
<evidence type="ECO:0000313" key="2">
    <source>
        <dbReference type="EMBL" id="MDI1484985.1"/>
    </source>
</evidence>
<evidence type="ECO:0000313" key="3">
    <source>
        <dbReference type="Proteomes" id="UP001161017"/>
    </source>
</evidence>
<organism evidence="2 3">
    <name type="scientific">Ramalina farinacea</name>
    <dbReference type="NCBI Taxonomy" id="258253"/>
    <lineage>
        <taxon>Eukaryota</taxon>
        <taxon>Fungi</taxon>
        <taxon>Dikarya</taxon>
        <taxon>Ascomycota</taxon>
        <taxon>Pezizomycotina</taxon>
        <taxon>Lecanoromycetes</taxon>
        <taxon>OSLEUM clade</taxon>
        <taxon>Lecanoromycetidae</taxon>
        <taxon>Lecanorales</taxon>
        <taxon>Lecanorineae</taxon>
        <taxon>Ramalinaceae</taxon>
        <taxon>Ramalina</taxon>
    </lineage>
</organism>
<feature type="compositionally biased region" description="Basic and acidic residues" evidence="1">
    <location>
        <begin position="208"/>
        <end position="219"/>
    </location>
</feature>
<feature type="region of interest" description="Disordered" evidence="1">
    <location>
        <begin position="318"/>
        <end position="406"/>
    </location>
</feature>
<feature type="compositionally biased region" description="Polar residues" evidence="1">
    <location>
        <begin position="1"/>
        <end position="19"/>
    </location>
</feature>
<feature type="region of interest" description="Disordered" evidence="1">
    <location>
        <begin position="1"/>
        <end position="81"/>
    </location>
</feature>
<dbReference type="Proteomes" id="UP001161017">
    <property type="component" value="Unassembled WGS sequence"/>
</dbReference>
<gene>
    <name evidence="2" type="ORF">OHK93_000119</name>
</gene>
<feature type="compositionally biased region" description="Basic and acidic residues" evidence="1">
    <location>
        <begin position="227"/>
        <end position="236"/>
    </location>
</feature>
<feature type="region of interest" description="Disordered" evidence="1">
    <location>
        <begin position="436"/>
        <end position="456"/>
    </location>
</feature>
<feature type="compositionally biased region" description="Basic residues" evidence="1">
    <location>
        <begin position="446"/>
        <end position="456"/>
    </location>
</feature>
<evidence type="ECO:0000256" key="1">
    <source>
        <dbReference type="SAM" id="MobiDB-lite"/>
    </source>
</evidence>
<protein>
    <submittedName>
        <fullName evidence="2">Uncharacterized protein</fullName>
    </submittedName>
</protein>